<accession>A0A834JBQ9</accession>
<comment type="caution">
    <text evidence="1">The sequence shown here is derived from an EMBL/GenBank/DDBJ whole genome shotgun (WGS) entry which is preliminary data.</text>
</comment>
<dbReference type="Proteomes" id="UP000614350">
    <property type="component" value="Unassembled WGS sequence"/>
</dbReference>
<keyword evidence="2" id="KW-1185">Reference proteome</keyword>
<organism evidence="1 2">
    <name type="scientific">Vespula vulgaris</name>
    <name type="common">Yellow jacket</name>
    <name type="synonym">Wasp</name>
    <dbReference type="NCBI Taxonomy" id="7454"/>
    <lineage>
        <taxon>Eukaryota</taxon>
        <taxon>Metazoa</taxon>
        <taxon>Ecdysozoa</taxon>
        <taxon>Arthropoda</taxon>
        <taxon>Hexapoda</taxon>
        <taxon>Insecta</taxon>
        <taxon>Pterygota</taxon>
        <taxon>Neoptera</taxon>
        <taxon>Endopterygota</taxon>
        <taxon>Hymenoptera</taxon>
        <taxon>Apocrita</taxon>
        <taxon>Aculeata</taxon>
        <taxon>Vespoidea</taxon>
        <taxon>Vespidae</taxon>
        <taxon>Vespinae</taxon>
        <taxon>Vespula</taxon>
    </lineage>
</organism>
<dbReference type="AlphaFoldDB" id="A0A834JBQ9"/>
<evidence type="ECO:0000313" key="2">
    <source>
        <dbReference type="Proteomes" id="UP000614350"/>
    </source>
</evidence>
<proteinExistence type="predicted"/>
<sequence>MPHTASGKISRKDLKAIAENYQEQELRKLVAKNMTDNYHLRGSVKFLKKMLHITSRKILRKDLKTKYFILMADRRTYKLHLNAGKDNNMGNGINMEVMKFHFQAWRTLVECVSCSD</sequence>
<gene>
    <name evidence="1" type="ORF">HZH66_011550</name>
</gene>
<protein>
    <submittedName>
        <fullName evidence="1">Uncharacterized protein</fullName>
    </submittedName>
</protein>
<name>A0A834JBQ9_VESVU</name>
<evidence type="ECO:0000313" key="1">
    <source>
        <dbReference type="EMBL" id="KAF7385708.1"/>
    </source>
</evidence>
<reference evidence="1" key="1">
    <citation type="journal article" date="2020" name="G3 (Bethesda)">
        <title>High-Quality Assemblies for Three Invasive Social Wasps from the &lt;i&gt;Vespula&lt;/i&gt; Genus.</title>
        <authorList>
            <person name="Harrop T.W.R."/>
            <person name="Guhlin J."/>
            <person name="McLaughlin G.M."/>
            <person name="Permina E."/>
            <person name="Stockwell P."/>
            <person name="Gilligan J."/>
            <person name="Le Lec M.F."/>
            <person name="Gruber M.A.M."/>
            <person name="Quinn O."/>
            <person name="Lovegrove M."/>
            <person name="Duncan E.J."/>
            <person name="Remnant E.J."/>
            <person name="Van Eeckhoven J."/>
            <person name="Graham B."/>
            <person name="Knapp R.A."/>
            <person name="Langford K.W."/>
            <person name="Kronenberg Z."/>
            <person name="Press M.O."/>
            <person name="Eacker S.M."/>
            <person name="Wilson-Rankin E.E."/>
            <person name="Purcell J."/>
            <person name="Lester P.J."/>
            <person name="Dearden P.K."/>
        </authorList>
    </citation>
    <scope>NUCLEOTIDE SEQUENCE</scope>
    <source>
        <strain evidence="1">Marl-1</strain>
    </source>
</reference>
<dbReference type="EMBL" id="JACSEA010000014">
    <property type="protein sequence ID" value="KAF7385708.1"/>
    <property type="molecule type" value="Genomic_DNA"/>
</dbReference>